<evidence type="ECO:0000256" key="6">
    <source>
        <dbReference type="ARBA" id="ARBA00025581"/>
    </source>
</evidence>
<dbReference type="EMBL" id="OA882468">
    <property type="protein sequence ID" value="CAD7275519.1"/>
    <property type="molecule type" value="Genomic_DNA"/>
</dbReference>
<dbReference type="PIRSF" id="PIRSF016398">
    <property type="entry name" value="TFIIE-beta"/>
    <property type="match status" value="1"/>
</dbReference>
<dbReference type="SUPFAM" id="SSF46785">
    <property type="entry name" value="Winged helix' DNA-binding domain"/>
    <property type="match status" value="1"/>
</dbReference>
<keyword evidence="5 7" id="KW-0539">Nucleus</keyword>
<feature type="region of interest" description="Disordered" evidence="8">
    <location>
        <begin position="234"/>
        <end position="267"/>
    </location>
</feature>
<keyword evidence="2 7" id="KW-0805">Transcription regulation</keyword>
<keyword evidence="3 7" id="KW-0238">DNA-binding</keyword>
<dbReference type="Gene3D" id="1.10.10.10">
    <property type="entry name" value="Winged helix-like DNA-binding domain superfamily/Winged helix DNA-binding domain"/>
    <property type="match status" value="1"/>
</dbReference>
<feature type="compositionally biased region" description="Low complexity" evidence="8">
    <location>
        <begin position="31"/>
        <end position="44"/>
    </location>
</feature>
<dbReference type="EMBL" id="CAJPEX010000431">
    <property type="protein sequence ID" value="CAG0915671.1"/>
    <property type="molecule type" value="Genomic_DNA"/>
</dbReference>
<dbReference type="InterPro" id="IPR003166">
    <property type="entry name" value="TFIIE_bsu_DNA-bd"/>
</dbReference>
<protein>
    <recommendedName>
        <fullName evidence="7">Transcription initiation factor IIE subunit beta</fullName>
    </recommendedName>
</protein>
<organism evidence="10">
    <name type="scientific">Notodromas monacha</name>
    <dbReference type="NCBI Taxonomy" id="399045"/>
    <lineage>
        <taxon>Eukaryota</taxon>
        <taxon>Metazoa</taxon>
        <taxon>Ecdysozoa</taxon>
        <taxon>Arthropoda</taxon>
        <taxon>Crustacea</taxon>
        <taxon>Oligostraca</taxon>
        <taxon>Ostracoda</taxon>
        <taxon>Podocopa</taxon>
        <taxon>Podocopida</taxon>
        <taxon>Cypridocopina</taxon>
        <taxon>Cypridoidea</taxon>
        <taxon>Cyprididae</taxon>
        <taxon>Notodromas</taxon>
    </lineage>
</organism>
<dbReference type="Pfam" id="PF18121">
    <property type="entry name" value="TFA2_Winged_2"/>
    <property type="match status" value="1"/>
</dbReference>
<keyword evidence="11" id="KW-1185">Reference proteome</keyword>
<comment type="function">
    <text evidence="6 7">Recruits TFIIH to the initiation complex and stimulates the RNA polymerase II C-terminal domain kinase and DNA-dependent ATPase activities of TFIIH. Both TFIIH and TFIIE are required for promoter clearance by RNA polymerase.</text>
</comment>
<keyword evidence="4 7" id="KW-0804">Transcription</keyword>
<evidence type="ECO:0000256" key="7">
    <source>
        <dbReference type="PIRNR" id="PIRNR016398"/>
    </source>
</evidence>
<sequence length="276" mass="31462">MDALIREREAFKRKAMVLPSVEAKKSKSDSVRSTPSAAARPSAPKGIDVSNYKSMAGASAFKFGVLAKIVKHMRTRHQDGDVHPLTIEEILDETCQLDVGIRTKQWLIDEALKSNPKIEEVEPGRYIFKPPYTLKDKKSLLKLLKNHDLKGLGGILMDDVMESLPRAEKCIKQLGDEILFVTRPHDKKKVLFYNDKSCQFKVDEDFQKLWRAAAVDGMDDEKIEEYLQKQGITSMQKQGPTKVAKIPKRRGVRKPNKQKKPKDNEHVSEVLKFYDN</sequence>
<feature type="domain" description="TFIIE beta" evidence="9">
    <location>
        <begin position="43"/>
        <end position="135"/>
    </location>
</feature>
<evidence type="ECO:0000259" key="9">
    <source>
        <dbReference type="PROSITE" id="PS51351"/>
    </source>
</evidence>
<evidence type="ECO:0000256" key="3">
    <source>
        <dbReference type="ARBA" id="ARBA00023125"/>
    </source>
</evidence>
<comment type="similarity">
    <text evidence="7">Belongs to the TFIIE beta subunit family.</text>
</comment>
<evidence type="ECO:0000256" key="4">
    <source>
        <dbReference type="ARBA" id="ARBA00023163"/>
    </source>
</evidence>
<dbReference type="GO" id="GO:0005673">
    <property type="term" value="C:transcription factor TFIIE complex"/>
    <property type="evidence" value="ECO:0007669"/>
    <property type="project" value="UniProtKB-UniRule"/>
</dbReference>
<accession>A0A7R9GCC0</accession>
<dbReference type="InterPro" id="IPR036388">
    <property type="entry name" value="WH-like_DNA-bd_sf"/>
</dbReference>
<dbReference type="OrthoDB" id="5323195at2759"/>
<dbReference type="InterPro" id="IPR040501">
    <property type="entry name" value="TFA2_Winged_2"/>
</dbReference>
<proteinExistence type="inferred from homology"/>
<evidence type="ECO:0000256" key="2">
    <source>
        <dbReference type="ARBA" id="ARBA00023015"/>
    </source>
</evidence>
<dbReference type="AlphaFoldDB" id="A0A7R9GCC0"/>
<dbReference type="GO" id="GO:0006367">
    <property type="term" value="P:transcription initiation at RNA polymerase II promoter"/>
    <property type="evidence" value="ECO:0007669"/>
    <property type="project" value="UniProtKB-UniRule"/>
</dbReference>
<reference evidence="10" key="1">
    <citation type="submission" date="2020-11" db="EMBL/GenBank/DDBJ databases">
        <authorList>
            <person name="Tran Van P."/>
        </authorList>
    </citation>
    <scope>NUCLEOTIDE SEQUENCE</scope>
</reference>
<evidence type="ECO:0000313" key="11">
    <source>
        <dbReference type="Proteomes" id="UP000678499"/>
    </source>
</evidence>
<dbReference type="GO" id="GO:0003677">
    <property type="term" value="F:DNA binding"/>
    <property type="evidence" value="ECO:0007669"/>
    <property type="project" value="UniProtKB-UniRule"/>
</dbReference>
<comment type="subcellular location">
    <subcellularLocation>
        <location evidence="1 7">Nucleus</location>
    </subcellularLocation>
</comment>
<feature type="region of interest" description="Disordered" evidence="8">
    <location>
        <begin position="21"/>
        <end position="45"/>
    </location>
</feature>
<dbReference type="PROSITE" id="PS51351">
    <property type="entry name" value="TFIIE_BETA_C"/>
    <property type="match status" value="1"/>
</dbReference>
<dbReference type="InterPro" id="IPR016656">
    <property type="entry name" value="TFIIE-bsu"/>
</dbReference>
<dbReference type="FunFam" id="1.10.10.10:FF:000177">
    <property type="entry name" value="Transcription initiation factor IIE subunit beta"/>
    <property type="match status" value="1"/>
</dbReference>
<evidence type="ECO:0000256" key="1">
    <source>
        <dbReference type="ARBA" id="ARBA00004123"/>
    </source>
</evidence>
<dbReference type="CDD" id="cd07977">
    <property type="entry name" value="TFIIE_beta_winged_helix"/>
    <property type="match status" value="1"/>
</dbReference>
<dbReference type="PANTHER" id="PTHR12716">
    <property type="entry name" value="TRANSCRIPTION INITIATION FACTOR IIE, BETA SUBUNIT"/>
    <property type="match status" value="1"/>
</dbReference>
<evidence type="ECO:0000256" key="8">
    <source>
        <dbReference type="SAM" id="MobiDB-lite"/>
    </source>
</evidence>
<name>A0A7R9GCC0_9CRUS</name>
<dbReference type="Pfam" id="PF02186">
    <property type="entry name" value="TFIIE_beta"/>
    <property type="match status" value="1"/>
</dbReference>
<evidence type="ECO:0000313" key="10">
    <source>
        <dbReference type="EMBL" id="CAD7275519.1"/>
    </source>
</evidence>
<dbReference type="Proteomes" id="UP000678499">
    <property type="component" value="Unassembled WGS sequence"/>
</dbReference>
<feature type="compositionally biased region" description="Basic residues" evidence="8">
    <location>
        <begin position="245"/>
        <end position="260"/>
    </location>
</feature>
<dbReference type="InterPro" id="IPR036390">
    <property type="entry name" value="WH_DNA-bd_sf"/>
</dbReference>
<comment type="subunit">
    <text evidence="7">Tetramer of two alpha and two beta chains.</text>
</comment>
<dbReference type="PANTHER" id="PTHR12716:SF8">
    <property type="entry name" value="TRANSCRIPTION INITIATION FACTOR IIE SUBUNIT BETA"/>
    <property type="match status" value="1"/>
</dbReference>
<gene>
    <name evidence="10" type="ORF">NMOB1V02_LOCUS3312</name>
</gene>
<evidence type="ECO:0000256" key="5">
    <source>
        <dbReference type="ARBA" id="ARBA00023242"/>
    </source>
</evidence>
<dbReference type="GO" id="GO:0001097">
    <property type="term" value="F:TFIIH-class transcription factor complex binding"/>
    <property type="evidence" value="ECO:0007669"/>
    <property type="project" value="TreeGrafter"/>
</dbReference>